<reference evidence="1 2" key="1">
    <citation type="submission" date="2019-01" db="EMBL/GenBank/DDBJ databases">
        <title>Draft genome sequences of three monokaryotic isolates of the white-rot basidiomycete fungus Dichomitus squalens.</title>
        <authorList>
            <consortium name="DOE Joint Genome Institute"/>
            <person name="Lopez S.C."/>
            <person name="Andreopoulos B."/>
            <person name="Pangilinan J."/>
            <person name="Lipzen A."/>
            <person name="Riley R."/>
            <person name="Ahrendt S."/>
            <person name="Ng V."/>
            <person name="Barry K."/>
            <person name="Daum C."/>
            <person name="Grigoriev I.V."/>
            <person name="Hilden K.S."/>
            <person name="Makela M.R."/>
            <person name="de Vries R.P."/>
        </authorList>
    </citation>
    <scope>NUCLEOTIDE SEQUENCE [LARGE SCALE GENOMIC DNA]</scope>
    <source>
        <strain evidence="1 2">CBS 464.89</strain>
    </source>
</reference>
<sequence length="71" mass="7607">MYSVVQGRLSNFSAIIFPTPDRPGNAAAVRILSREDLSAHLHLEALPTSLPDNVYDFGALTLLVGNTSHAS</sequence>
<proteinExistence type="predicted"/>
<evidence type="ECO:0000313" key="1">
    <source>
        <dbReference type="EMBL" id="TBU65135.1"/>
    </source>
</evidence>
<protein>
    <submittedName>
        <fullName evidence="1">Uncharacterized protein</fullName>
    </submittedName>
</protein>
<accession>A0A4Q9QBZ9</accession>
<gene>
    <name evidence="1" type="ORF">BD310DRAFT_914136</name>
</gene>
<keyword evidence="2" id="KW-1185">Reference proteome</keyword>
<dbReference type="EMBL" id="ML145085">
    <property type="protein sequence ID" value="TBU65135.1"/>
    <property type="molecule type" value="Genomic_DNA"/>
</dbReference>
<dbReference type="AlphaFoldDB" id="A0A4Q9QBZ9"/>
<organism evidence="1 2">
    <name type="scientific">Dichomitus squalens</name>
    <dbReference type="NCBI Taxonomy" id="114155"/>
    <lineage>
        <taxon>Eukaryota</taxon>
        <taxon>Fungi</taxon>
        <taxon>Dikarya</taxon>
        <taxon>Basidiomycota</taxon>
        <taxon>Agaricomycotina</taxon>
        <taxon>Agaricomycetes</taxon>
        <taxon>Polyporales</taxon>
        <taxon>Polyporaceae</taxon>
        <taxon>Dichomitus</taxon>
    </lineage>
</organism>
<evidence type="ECO:0000313" key="2">
    <source>
        <dbReference type="Proteomes" id="UP000292082"/>
    </source>
</evidence>
<dbReference type="Proteomes" id="UP000292082">
    <property type="component" value="Unassembled WGS sequence"/>
</dbReference>
<name>A0A4Q9QBZ9_9APHY</name>